<reference evidence="3" key="1">
    <citation type="submission" date="2021-01" db="EMBL/GenBank/DDBJ databases">
        <authorList>
            <person name="Corre E."/>
            <person name="Pelletier E."/>
            <person name="Niang G."/>
            <person name="Scheremetjew M."/>
            <person name="Finn R."/>
            <person name="Kale V."/>
            <person name="Holt S."/>
            <person name="Cochrane G."/>
            <person name="Meng A."/>
            <person name="Brown T."/>
            <person name="Cohen L."/>
        </authorList>
    </citation>
    <scope>NUCLEOTIDE SEQUENCE</scope>
    <source>
        <strain evidence="3">CCMP3105</strain>
    </source>
</reference>
<evidence type="ECO:0000313" key="3">
    <source>
        <dbReference type="EMBL" id="CAE4613702.1"/>
    </source>
</evidence>
<keyword evidence="1" id="KW-0175">Coiled coil</keyword>
<accession>A0A7S4RGP9</accession>
<dbReference type="AlphaFoldDB" id="A0A7S4RGP9"/>
<dbReference type="EMBL" id="HBNR01050186">
    <property type="protein sequence ID" value="CAE4613702.1"/>
    <property type="molecule type" value="Transcribed_RNA"/>
</dbReference>
<feature type="coiled-coil region" evidence="1">
    <location>
        <begin position="77"/>
        <end position="104"/>
    </location>
</feature>
<protein>
    <submittedName>
        <fullName evidence="3">Uncharacterized protein</fullName>
    </submittedName>
</protein>
<sequence length="981" mass="107461">MRAPRGTSRVAGQREGDVPAMLVLTDDQPDMDALNWKVHKVHTDMDFVRTSMGGELSKVHQGLQDARVTADNHETELAQLWRASKQAEAELRELNRLVETVGSKLHSMVSETKADTSRLQESLARSLDEGHLAVEGRLQELHKLVSAGDLEQGRAMKQAVQEAQAWQANAELRLASITDALARARTEASMSTQALREELRRSFEEVQERDLLAQASHKGVQDSLHSEARSLAEKQAHCASELHRLVRGLGTQVNEGHEQQLALERALARTGGEFAEQQKALAEELHLALAQMKQEAGDSRETLRIRMDEQISVLDERVCRHGEDCRAWRPALAEAEGRLAKEDRLMRDLLEAEIAKCRSWSSERLQEEVSKLSKQIAEVSTQIAPLDARVASEEERSAALSKALGEAEARLSKEDAAAREKLAELTTALSRAEARLSNEDALTREQLSAVSSTLEKTEAHLRGEDALTREQIDSLSAEQARSHREFSKRLEALGAQLAGAESRLAGEDSTTRERLDGVSATLKGTDQRLSSEGLEVRKQVDQLSSSIAAGEAALRRETAVLRERLDGLQEAITAAEGRLTREDNAARERVESLAVNMTNVENRLSMCDAATRQRVEALATEQASAEARINRDVAARSRQLDSLGAHVVGMENKLLSEDAFLRARVEALTTTFDGAEARRSSEESVTRERLEGLATGLASAEGRLGRDGAVQRDRLEQLSAALSTAESRFGGEHATAQKKLEALGKLLASHENKSGTELTALHERLEALGSTLAAVESRMATEDAALRERTEERIKEEVSWMVSLVKPIQQSIDKLAWGFHDLGCSHVRCAREFEVLEQVVKDVEIRVLPWRSGLDGDTLRYARLVQPPTARSLQDASVTPSRPRSIMDGMPGGGKMLTNSPLPPSGVYTPPAVSPIVGRQRGPRRPASARPGSGLAMRLVAESEQRPASALDLQPLMAEHVHRPGTAMLARAACIGPPTPL</sequence>
<feature type="coiled-coil region" evidence="1">
    <location>
        <begin position="332"/>
        <end position="442"/>
    </location>
</feature>
<name>A0A7S4RGP9_9DINO</name>
<organism evidence="3">
    <name type="scientific">Alexandrium monilatum</name>
    <dbReference type="NCBI Taxonomy" id="311494"/>
    <lineage>
        <taxon>Eukaryota</taxon>
        <taxon>Sar</taxon>
        <taxon>Alveolata</taxon>
        <taxon>Dinophyceae</taxon>
        <taxon>Gonyaulacales</taxon>
        <taxon>Pyrocystaceae</taxon>
        <taxon>Alexandrium</taxon>
    </lineage>
</organism>
<evidence type="ECO:0000256" key="1">
    <source>
        <dbReference type="SAM" id="Coils"/>
    </source>
</evidence>
<evidence type="ECO:0000256" key="2">
    <source>
        <dbReference type="SAM" id="MobiDB-lite"/>
    </source>
</evidence>
<feature type="region of interest" description="Disordered" evidence="2">
    <location>
        <begin position="914"/>
        <end position="933"/>
    </location>
</feature>
<gene>
    <name evidence="3" type="ORF">AMON00008_LOCUS35094</name>
</gene>
<proteinExistence type="predicted"/>